<gene>
    <name evidence="1" type="ORF">E5163_15950</name>
</gene>
<dbReference type="EMBL" id="SRXW01000007">
    <property type="protein sequence ID" value="TGY87212.1"/>
    <property type="molecule type" value="Genomic_DNA"/>
</dbReference>
<evidence type="ECO:0000313" key="2">
    <source>
        <dbReference type="Proteomes" id="UP000308054"/>
    </source>
</evidence>
<keyword evidence="2" id="KW-1185">Reference proteome</keyword>
<evidence type="ECO:0000313" key="1">
    <source>
        <dbReference type="EMBL" id="TGY87212.1"/>
    </source>
</evidence>
<name>A0A4S2GWU0_9PROT</name>
<sequence length="195" mass="20832">MEYKPPSTPRRIVPRHAVTRSTDPEAVREALAWAAEHRGRPPRAFAPSAGRAAARIAKPLAKQFGTAAGELDARWSEIVGEQLAKWSRPEKFQAGAGGAVLVVTARGPAAALIEAQSTRILDRVAQYAGRRPARLKIIQGTLAPAAAKPPRRSACVVKVPAAPPLPADPKARLAALLKRWQGDIEAREGIDLSKS</sequence>
<dbReference type="InterPro" id="IPR007922">
    <property type="entry name" value="DciA-like"/>
</dbReference>
<dbReference type="RefSeq" id="WP_135997515.1">
    <property type="nucleotide sequence ID" value="NZ_CP071057.1"/>
</dbReference>
<dbReference type="Pfam" id="PF05258">
    <property type="entry name" value="DciA"/>
    <property type="match status" value="1"/>
</dbReference>
<organism evidence="1 2">
    <name type="scientific">Marinicauda algicola</name>
    <dbReference type="NCBI Taxonomy" id="2029849"/>
    <lineage>
        <taxon>Bacteria</taxon>
        <taxon>Pseudomonadati</taxon>
        <taxon>Pseudomonadota</taxon>
        <taxon>Alphaproteobacteria</taxon>
        <taxon>Maricaulales</taxon>
        <taxon>Maricaulaceae</taxon>
        <taxon>Marinicauda</taxon>
    </lineage>
</organism>
<protein>
    <submittedName>
        <fullName evidence="1">DUF721 domain-containing protein</fullName>
    </submittedName>
</protein>
<dbReference type="OrthoDB" id="7160947at2"/>
<accession>A0A4S2GWU0</accession>
<dbReference type="Proteomes" id="UP000308054">
    <property type="component" value="Unassembled WGS sequence"/>
</dbReference>
<dbReference type="AlphaFoldDB" id="A0A4S2GWU0"/>
<proteinExistence type="predicted"/>
<comment type="caution">
    <text evidence="1">The sequence shown here is derived from an EMBL/GenBank/DDBJ whole genome shotgun (WGS) entry which is preliminary data.</text>
</comment>
<reference evidence="1 2" key="1">
    <citation type="journal article" date="2017" name="Int. J. Syst. Evol. Microbiol.">
        <title>Marinicauda algicola sp. nov., isolated from a marine red alga Rhodosorus marinus.</title>
        <authorList>
            <person name="Jeong S.E."/>
            <person name="Jeon S.H."/>
            <person name="Chun B.H."/>
            <person name="Kim D.W."/>
            <person name="Jeon C.O."/>
        </authorList>
    </citation>
    <scope>NUCLEOTIDE SEQUENCE [LARGE SCALE GENOMIC DNA]</scope>
    <source>
        <strain evidence="1 2">JCM 31718</strain>
    </source>
</reference>